<name>A0A7C9TTP6_9MICO</name>
<evidence type="ECO:0000256" key="1">
    <source>
        <dbReference type="SAM" id="Phobius"/>
    </source>
</evidence>
<evidence type="ECO:0000313" key="3">
    <source>
        <dbReference type="Proteomes" id="UP000479756"/>
    </source>
</evidence>
<protein>
    <submittedName>
        <fullName evidence="2">Uncharacterized protein</fullName>
    </submittedName>
</protein>
<dbReference type="Proteomes" id="UP000479756">
    <property type="component" value="Unassembled WGS sequence"/>
</dbReference>
<evidence type="ECO:0000313" key="2">
    <source>
        <dbReference type="EMBL" id="NEM92520.1"/>
    </source>
</evidence>
<keyword evidence="3" id="KW-1185">Reference proteome</keyword>
<accession>A0A7C9TTP6</accession>
<dbReference type="EMBL" id="JAAGWZ010000005">
    <property type="protein sequence ID" value="NEM92520.1"/>
    <property type="molecule type" value="Genomic_DNA"/>
</dbReference>
<reference evidence="2 3" key="1">
    <citation type="journal article" date="2014" name="Int. J. Syst. Evol. Microbiol.">
        <title>Description of Galbitalea soli gen. nov., sp. nov., and Frondihabitans sucicola sp. nov.</title>
        <authorList>
            <person name="Kim S.J."/>
            <person name="Lim J.M."/>
            <person name="Ahn J.H."/>
            <person name="Weon H.Y."/>
            <person name="Hamada M."/>
            <person name="Suzuki K."/>
            <person name="Ahn T.Y."/>
            <person name="Kwon S.W."/>
        </authorList>
    </citation>
    <scope>NUCLEOTIDE SEQUENCE [LARGE SCALE GENOMIC DNA]</scope>
    <source>
        <strain evidence="2 3">NBRC 108727</strain>
    </source>
</reference>
<sequence>MADSTARESKPRGFSIAAVNLFWTVPVALLIGYPLWFAARLGWCGFGGCWGPTASSLELGYALGVVLAVACSGLVFAAVAVPPWVRPWWIRWGVALALALVDAYVFGWGNAPSLIPFLPTIGNGGISF</sequence>
<keyword evidence="1" id="KW-0472">Membrane</keyword>
<organism evidence="2 3">
    <name type="scientific">Galbitalea soli</name>
    <dbReference type="NCBI Taxonomy" id="1268042"/>
    <lineage>
        <taxon>Bacteria</taxon>
        <taxon>Bacillati</taxon>
        <taxon>Actinomycetota</taxon>
        <taxon>Actinomycetes</taxon>
        <taxon>Micrococcales</taxon>
        <taxon>Microbacteriaceae</taxon>
        <taxon>Galbitalea</taxon>
    </lineage>
</organism>
<feature type="transmembrane region" description="Helical" evidence="1">
    <location>
        <begin position="21"/>
        <end position="39"/>
    </location>
</feature>
<feature type="transmembrane region" description="Helical" evidence="1">
    <location>
        <begin position="59"/>
        <end position="81"/>
    </location>
</feature>
<comment type="caution">
    <text evidence="2">The sequence shown here is derived from an EMBL/GenBank/DDBJ whole genome shotgun (WGS) entry which is preliminary data.</text>
</comment>
<dbReference type="AlphaFoldDB" id="A0A7C9TTP6"/>
<keyword evidence="1" id="KW-1133">Transmembrane helix</keyword>
<feature type="transmembrane region" description="Helical" evidence="1">
    <location>
        <begin position="88"/>
        <end position="109"/>
    </location>
</feature>
<keyword evidence="1" id="KW-0812">Transmembrane</keyword>
<dbReference type="RefSeq" id="WP_163474573.1">
    <property type="nucleotide sequence ID" value="NZ_JAAGWZ010000005.1"/>
</dbReference>
<proteinExistence type="predicted"/>
<gene>
    <name evidence="2" type="ORF">G3T37_14295</name>
</gene>